<feature type="transmembrane region" description="Helical" evidence="1">
    <location>
        <begin position="509"/>
        <end position="526"/>
    </location>
</feature>
<dbReference type="EMBL" id="MCGH01000002">
    <property type="protein sequence ID" value="ODM05620.1"/>
    <property type="molecule type" value="Genomic_DNA"/>
</dbReference>
<sequence length="713" mass="82026">MKKNTFKLFIWLLFILFIFLIWPGKLIYPGSAIIGEKPYSEGKDGRWRLIGTQTDLEYQFEAVSDRLKGITLNIRKQDEIPYGQYKGTIIVSIKDSYGKNIAAVNQAISQLHDNTLIFFELDAYLTKGEYYSLSINLENTLLEKLSLFEYKEGDSFVPGIQYNYLKSLEPTQIILLWMSCLILGGILFGEKYIPHYNKFIKSFLFLCILGAIGGWWYYYKFRPIVNNNKVLSRVFMVLILLIILIFIIQLTLCYWKNEKKPHKLFLYSSFIWGIIYMIIFPAFTAPDEDTHFVSSYDLSSVLMGMDQLSENGKVLVRSIDNEIYILSPGCELLENYYSTVNKKTEKWVYEESKSRNPYSTSRQTSIFNYLFQAIGLLIARVFNLNYFWLIILGRMFNLIAYIVLMYLTIKIIPIGKWLIYVISQFPMVLELGASFSYDVINIGMVFLFIAFILNIKFNMKPIQIRDIVFISFIGVIMTMIKGIYFPLLFLIFIIPKEKFENDFIKKHSSIIRLFIVGIIIVVTFLVNNQMLTHISGTKNISSAIIGHVNARSIYTLMYDPVEMVKLFGNTIIKYGDSILFSIFGQKLAWRIDMLPLHLIACFIGIFVYTLGVNDKMYRSINLSDRITSLVIMLACACLAAVAMLLVNTPVGSEVIEGVQGRYFLPFLPLLSVTAAYSNSKALEITTNVTRVVLGTSILNYIAILYIFAYILSN</sequence>
<proteinExistence type="predicted"/>
<organism evidence="2 3">
    <name type="scientific">Eisenbergiella tayi</name>
    <dbReference type="NCBI Taxonomy" id="1432052"/>
    <lineage>
        <taxon>Bacteria</taxon>
        <taxon>Bacillati</taxon>
        <taxon>Bacillota</taxon>
        <taxon>Clostridia</taxon>
        <taxon>Lachnospirales</taxon>
        <taxon>Lachnospiraceae</taxon>
        <taxon>Eisenbergiella</taxon>
    </lineage>
</organism>
<feature type="transmembrane region" description="Helical" evidence="1">
    <location>
        <begin position="171"/>
        <end position="188"/>
    </location>
</feature>
<dbReference type="RefSeq" id="WP_069151828.1">
    <property type="nucleotide sequence ID" value="NZ_MCGH01000002.1"/>
</dbReference>
<dbReference type="PATRIC" id="fig|1432052.4.peg.1691"/>
<feature type="transmembrane region" description="Helical" evidence="1">
    <location>
        <begin position="662"/>
        <end position="679"/>
    </location>
</feature>
<evidence type="ECO:0000256" key="1">
    <source>
        <dbReference type="SAM" id="Phobius"/>
    </source>
</evidence>
<dbReference type="AlphaFoldDB" id="A0A1E3AA19"/>
<evidence type="ECO:0000313" key="2">
    <source>
        <dbReference type="EMBL" id="ODM05620.1"/>
    </source>
</evidence>
<feature type="transmembrane region" description="Helical" evidence="1">
    <location>
        <begin position="200"/>
        <end position="218"/>
    </location>
</feature>
<evidence type="ECO:0000313" key="3">
    <source>
        <dbReference type="Proteomes" id="UP000094067"/>
    </source>
</evidence>
<feature type="transmembrane region" description="Helical" evidence="1">
    <location>
        <begin position="587"/>
        <end position="609"/>
    </location>
</feature>
<feature type="transmembrane region" description="Helical" evidence="1">
    <location>
        <begin position="467"/>
        <end position="494"/>
    </location>
</feature>
<feature type="transmembrane region" description="Helical" evidence="1">
    <location>
        <begin position="629"/>
        <end position="650"/>
    </location>
</feature>
<dbReference type="Proteomes" id="UP000094067">
    <property type="component" value="Unassembled WGS sequence"/>
</dbReference>
<keyword evidence="1" id="KW-0812">Transmembrane</keyword>
<feature type="transmembrane region" description="Helical" evidence="1">
    <location>
        <begin position="230"/>
        <end position="252"/>
    </location>
</feature>
<dbReference type="InterPro" id="IPR018674">
    <property type="entry name" value="DUF2142_membrane"/>
</dbReference>
<name>A0A1E3AA19_9FIRM</name>
<accession>A0A1E3AA19</accession>
<feature type="transmembrane region" description="Helical" evidence="1">
    <location>
        <begin position="264"/>
        <end position="283"/>
    </location>
</feature>
<protein>
    <recommendedName>
        <fullName evidence="4">DUF2142 domain-containing protein</fullName>
    </recommendedName>
</protein>
<feature type="transmembrane region" description="Helical" evidence="1">
    <location>
        <begin position="369"/>
        <end position="391"/>
    </location>
</feature>
<reference evidence="2 3" key="1">
    <citation type="submission" date="2016-07" db="EMBL/GenBank/DDBJ databases">
        <title>Characterization of isolates of Eisenbergiella tayi derived from blood cultures, using whole genome sequencing.</title>
        <authorList>
            <person name="Burdz T."/>
            <person name="Wiebe D."/>
            <person name="Huynh C."/>
            <person name="Bernard K."/>
        </authorList>
    </citation>
    <scope>NUCLEOTIDE SEQUENCE [LARGE SCALE GENOMIC DNA]</scope>
    <source>
        <strain evidence="2 3">NML 110608</strain>
    </source>
</reference>
<gene>
    <name evidence="2" type="ORF">BEI61_01509</name>
</gene>
<dbReference type="Pfam" id="PF09913">
    <property type="entry name" value="DUF2142"/>
    <property type="match status" value="1"/>
</dbReference>
<feature type="transmembrane region" description="Helical" evidence="1">
    <location>
        <begin position="691"/>
        <end position="711"/>
    </location>
</feature>
<evidence type="ECO:0008006" key="4">
    <source>
        <dbReference type="Google" id="ProtNLM"/>
    </source>
</evidence>
<comment type="caution">
    <text evidence="2">The sequence shown here is derived from an EMBL/GenBank/DDBJ whole genome shotgun (WGS) entry which is preliminary data.</text>
</comment>
<keyword evidence="1" id="KW-0472">Membrane</keyword>
<feature type="transmembrane region" description="Helical" evidence="1">
    <location>
        <begin position="435"/>
        <end position="455"/>
    </location>
</feature>
<keyword evidence="1" id="KW-1133">Transmembrane helix</keyword>
<feature type="transmembrane region" description="Helical" evidence="1">
    <location>
        <begin position="398"/>
        <end position="423"/>
    </location>
</feature>